<evidence type="ECO:0000313" key="2">
    <source>
        <dbReference type="Proteomes" id="UP000254869"/>
    </source>
</evidence>
<organism evidence="1 2">
    <name type="scientific">Nocardia pseudobrasiliensis</name>
    <dbReference type="NCBI Taxonomy" id="45979"/>
    <lineage>
        <taxon>Bacteria</taxon>
        <taxon>Bacillati</taxon>
        <taxon>Actinomycetota</taxon>
        <taxon>Actinomycetes</taxon>
        <taxon>Mycobacteriales</taxon>
        <taxon>Nocardiaceae</taxon>
        <taxon>Nocardia</taxon>
    </lineage>
</organism>
<proteinExistence type="predicted"/>
<accession>A0A370I2X1</accession>
<evidence type="ECO:0000313" key="1">
    <source>
        <dbReference type="EMBL" id="RDI64920.1"/>
    </source>
</evidence>
<reference evidence="1 2" key="1">
    <citation type="submission" date="2018-07" db="EMBL/GenBank/DDBJ databases">
        <title>Genomic Encyclopedia of Type Strains, Phase IV (KMG-IV): sequencing the most valuable type-strain genomes for metagenomic binning, comparative biology and taxonomic classification.</title>
        <authorList>
            <person name="Goeker M."/>
        </authorList>
    </citation>
    <scope>NUCLEOTIDE SEQUENCE [LARGE SCALE GENOMIC DNA]</scope>
    <source>
        <strain evidence="1 2">DSM 44290</strain>
    </source>
</reference>
<dbReference type="Proteomes" id="UP000254869">
    <property type="component" value="Unassembled WGS sequence"/>
</dbReference>
<keyword evidence="2" id="KW-1185">Reference proteome</keyword>
<comment type="caution">
    <text evidence="1">The sequence shown here is derived from an EMBL/GenBank/DDBJ whole genome shotgun (WGS) entry which is preliminary data.</text>
</comment>
<dbReference type="AlphaFoldDB" id="A0A370I2X1"/>
<gene>
    <name evidence="1" type="ORF">DFR76_107298</name>
</gene>
<dbReference type="EMBL" id="QQBC01000007">
    <property type="protein sequence ID" value="RDI64920.1"/>
    <property type="molecule type" value="Genomic_DNA"/>
</dbReference>
<name>A0A370I2X1_9NOCA</name>
<protein>
    <submittedName>
        <fullName evidence="1">Uncharacterized protein</fullName>
    </submittedName>
</protein>
<sequence>MCLRLLGKGGSGTDDCPAVYATDDGGYLLVGWRTDRVDTIEIPHLLLGFVESRMFVGAPMTDTGRGTFTLSGRPVTDAETLAELKMEDYEAAVAVPKIERTHFGGVPADSRNLAAVSN</sequence>